<organism evidence="1 2">
    <name type="scientific">Trifolium subterraneum</name>
    <name type="common">Subterranean clover</name>
    <dbReference type="NCBI Taxonomy" id="3900"/>
    <lineage>
        <taxon>Eukaryota</taxon>
        <taxon>Viridiplantae</taxon>
        <taxon>Streptophyta</taxon>
        <taxon>Embryophyta</taxon>
        <taxon>Tracheophyta</taxon>
        <taxon>Spermatophyta</taxon>
        <taxon>Magnoliopsida</taxon>
        <taxon>eudicotyledons</taxon>
        <taxon>Gunneridae</taxon>
        <taxon>Pentapetalae</taxon>
        <taxon>rosids</taxon>
        <taxon>fabids</taxon>
        <taxon>Fabales</taxon>
        <taxon>Fabaceae</taxon>
        <taxon>Papilionoideae</taxon>
        <taxon>50 kb inversion clade</taxon>
        <taxon>NPAAA clade</taxon>
        <taxon>Hologalegina</taxon>
        <taxon>IRL clade</taxon>
        <taxon>Trifolieae</taxon>
        <taxon>Trifolium</taxon>
    </lineage>
</organism>
<name>A0A2Z6LRE6_TRISU</name>
<keyword evidence="2" id="KW-1185">Reference proteome</keyword>
<sequence>MKFELYCEDILYGCLGSILGLDTSSSKCVFEYALATRLIDYEYTITKLGPRPEMFNSELWNL</sequence>
<accession>A0A2Z6LRE6</accession>
<dbReference type="Proteomes" id="UP000242715">
    <property type="component" value="Unassembled WGS sequence"/>
</dbReference>
<protein>
    <submittedName>
        <fullName evidence="1">Uncharacterized protein</fullName>
    </submittedName>
</protein>
<evidence type="ECO:0000313" key="1">
    <source>
        <dbReference type="EMBL" id="GAU19001.1"/>
    </source>
</evidence>
<dbReference type="EMBL" id="DF973192">
    <property type="protein sequence ID" value="GAU19001.1"/>
    <property type="molecule type" value="Genomic_DNA"/>
</dbReference>
<reference evidence="2" key="1">
    <citation type="journal article" date="2017" name="Front. Plant Sci.">
        <title>Climate Clever Clovers: New Paradigm to Reduce the Environmental Footprint of Ruminants by Breeding Low Methanogenic Forages Utilizing Haplotype Variation.</title>
        <authorList>
            <person name="Kaur P."/>
            <person name="Appels R."/>
            <person name="Bayer P.E."/>
            <person name="Keeble-Gagnere G."/>
            <person name="Wang J."/>
            <person name="Hirakawa H."/>
            <person name="Shirasawa K."/>
            <person name="Vercoe P."/>
            <person name="Stefanova K."/>
            <person name="Durmic Z."/>
            <person name="Nichols P."/>
            <person name="Revell C."/>
            <person name="Isobe S.N."/>
            <person name="Edwards D."/>
            <person name="Erskine W."/>
        </authorList>
    </citation>
    <scope>NUCLEOTIDE SEQUENCE [LARGE SCALE GENOMIC DNA]</scope>
    <source>
        <strain evidence="2">cv. Daliak</strain>
    </source>
</reference>
<gene>
    <name evidence="1" type="ORF">TSUD_193390</name>
</gene>
<evidence type="ECO:0000313" key="2">
    <source>
        <dbReference type="Proteomes" id="UP000242715"/>
    </source>
</evidence>
<dbReference type="AlphaFoldDB" id="A0A2Z6LRE6"/>
<proteinExistence type="predicted"/>